<accession>A0A5B8S497</accession>
<sequence length="103" mass="11148">MSEETPAAPEATGAAGPDVPPDRLAISPRSPHFNQDVLMRGVGIRFKGVVRTNIEEYSISEGWVRVQAGKTMDRHGQPLTLKLNGPVEAWFEDLGDNPPVAKA</sequence>
<dbReference type="AlphaFoldDB" id="A0A5B8S497"/>
<organism evidence="2 3">
    <name type="scientific">Novosphingobium ginsenosidimutans</name>
    <dbReference type="NCBI Taxonomy" id="1176536"/>
    <lineage>
        <taxon>Bacteria</taxon>
        <taxon>Pseudomonadati</taxon>
        <taxon>Pseudomonadota</taxon>
        <taxon>Alphaproteobacteria</taxon>
        <taxon>Sphingomonadales</taxon>
        <taxon>Sphingomonadaceae</taxon>
        <taxon>Novosphingobium</taxon>
    </lineage>
</organism>
<reference evidence="2 3" key="1">
    <citation type="journal article" date="2013" name="J. Microbiol. Biotechnol.">
        <title>Novosphingobium ginsenosidimutans sp. nov., with the ability to convert ginsenoside.</title>
        <authorList>
            <person name="Kim J.K."/>
            <person name="He D."/>
            <person name="Liu Q.M."/>
            <person name="Park H.Y."/>
            <person name="Jung M.S."/>
            <person name="Yoon M.H."/>
            <person name="Kim S.C."/>
            <person name="Im W.T."/>
        </authorList>
    </citation>
    <scope>NUCLEOTIDE SEQUENCE [LARGE SCALE GENOMIC DNA]</scope>
    <source>
        <strain evidence="2 3">FW-6</strain>
    </source>
</reference>
<evidence type="ECO:0000313" key="2">
    <source>
        <dbReference type="EMBL" id="QEA16220.1"/>
    </source>
</evidence>
<name>A0A5B8S497_9SPHN</name>
<keyword evidence="3" id="KW-1185">Reference proteome</keyword>
<dbReference type="Pfam" id="PF11730">
    <property type="entry name" value="DUF3297"/>
    <property type="match status" value="1"/>
</dbReference>
<dbReference type="KEGG" id="ngf:FRF71_08785"/>
<dbReference type="EMBL" id="CP042345">
    <property type="protein sequence ID" value="QEA16220.1"/>
    <property type="molecule type" value="Genomic_DNA"/>
</dbReference>
<feature type="region of interest" description="Disordered" evidence="1">
    <location>
        <begin position="1"/>
        <end position="31"/>
    </location>
</feature>
<feature type="compositionally biased region" description="Low complexity" evidence="1">
    <location>
        <begin position="1"/>
        <end position="17"/>
    </location>
</feature>
<gene>
    <name evidence="2" type="ORF">FRF71_08785</name>
</gene>
<protein>
    <submittedName>
        <fullName evidence="2">DUF3297 family protein</fullName>
    </submittedName>
</protein>
<proteinExistence type="predicted"/>
<dbReference type="InterPro" id="IPR021724">
    <property type="entry name" value="DUF3297"/>
</dbReference>
<dbReference type="OrthoDB" id="8756821at2"/>
<dbReference type="RefSeq" id="WP_147090301.1">
    <property type="nucleotide sequence ID" value="NZ_BAABJD010000006.1"/>
</dbReference>
<evidence type="ECO:0000313" key="3">
    <source>
        <dbReference type="Proteomes" id="UP000321172"/>
    </source>
</evidence>
<evidence type="ECO:0000256" key="1">
    <source>
        <dbReference type="SAM" id="MobiDB-lite"/>
    </source>
</evidence>
<dbReference type="Proteomes" id="UP000321172">
    <property type="component" value="Chromosome"/>
</dbReference>